<dbReference type="EC" id="3.2.1.-" evidence="3"/>
<proteinExistence type="inferred from homology"/>
<gene>
    <name evidence="5" type="ORF">FDG2_2267</name>
</gene>
<keyword evidence="3" id="KW-0119">Carbohydrate metabolism</keyword>
<keyword evidence="3" id="KW-0624">Polysaccharide degradation</keyword>
<feature type="compositionally biased region" description="Basic and acidic residues" evidence="4">
    <location>
        <begin position="9"/>
        <end position="21"/>
    </location>
</feature>
<feature type="active site" description="Proton donor" evidence="1">
    <location>
        <position position="203"/>
    </location>
</feature>
<dbReference type="PRINTS" id="PR00733">
    <property type="entry name" value="GLHYDRLASE6"/>
</dbReference>
<accession>A0A1C3NXA6</accession>
<keyword evidence="3 5" id="KW-0378">Hydrolase</keyword>
<evidence type="ECO:0000256" key="3">
    <source>
        <dbReference type="RuleBase" id="RU361186"/>
    </source>
</evidence>
<dbReference type="GO" id="GO:0030245">
    <property type="term" value="P:cellulose catabolic process"/>
    <property type="evidence" value="ECO:0007669"/>
    <property type="project" value="UniProtKB-KW"/>
</dbReference>
<dbReference type="PANTHER" id="PTHR34876:SF4">
    <property type="entry name" value="1,4-BETA-D-GLUCAN CELLOBIOHYDROLASE C-RELATED"/>
    <property type="match status" value="1"/>
</dbReference>
<keyword evidence="6" id="KW-1185">Reference proteome</keyword>
<evidence type="ECO:0000256" key="1">
    <source>
        <dbReference type="PIRSR" id="PIRSR001100-1"/>
    </source>
</evidence>
<protein>
    <recommendedName>
        <fullName evidence="3">Glucanase</fullName>
        <ecNumber evidence="3">3.2.1.-</ecNumber>
    </recommendedName>
</protein>
<dbReference type="EMBL" id="FLUV01000947">
    <property type="protein sequence ID" value="SBW22186.1"/>
    <property type="molecule type" value="Genomic_DNA"/>
</dbReference>
<dbReference type="PIRSF" id="PIRSF001100">
    <property type="entry name" value="Beta_cellobiohydrolase"/>
    <property type="match status" value="1"/>
</dbReference>
<dbReference type="InterPro" id="IPR036434">
    <property type="entry name" value="Beta_cellobiohydrolase_sf"/>
</dbReference>
<feature type="binding site" evidence="2">
    <location>
        <position position="274"/>
    </location>
    <ligand>
        <name>substrate</name>
    </ligand>
</feature>
<keyword evidence="3" id="KW-0136">Cellulose degradation</keyword>
<dbReference type="AlphaFoldDB" id="A0A1C3NXA6"/>
<organism evidence="5 6">
    <name type="scientific">Candidatus Protofrankia californiensis</name>
    <dbReference type="NCBI Taxonomy" id="1839754"/>
    <lineage>
        <taxon>Bacteria</taxon>
        <taxon>Bacillati</taxon>
        <taxon>Actinomycetota</taxon>
        <taxon>Actinomycetes</taxon>
        <taxon>Frankiales</taxon>
        <taxon>Frankiaceae</taxon>
        <taxon>Protofrankia</taxon>
    </lineage>
</organism>
<dbReference type="InterPro" id="IPR016288">
    <property type="entry name" value="Beta_cellobiohydrolase"/>
</dbReference>
<comment type="similarity">
    <text evidence="3">Belongs to the glycosyl hydrolase family 6.</text>
</comment>
<evidence type="ECO:0000256" key="4">
    <source>
        <dbReference type="SAM" id="MobiDB-lite"/>
    </source>
</evidence>
<name>A0A1C3NXA6_9ACTN</name>
<feature type="binding site" evidence="2">
    <location>
        <position position="345"/>
    </location>
    <ligand>
        <name>substrate</name>
    </ligand>
</feature>
<sequence>MISRSVRHVTGERGPGTDRPRRGTWVRATAVAGAMSVLAACGGGGAANPPAVRTAGLTTPLNAVGAQCPAGDPAGRGAVAGPGPHGPAPRVPFLIDSNSQPAQAARQDPATGTAAAAVAARPLAYPVGDWLGENVQAEVAARTAAADRTGATAVFMVYAIPHRDVGAGFSAGGEADAASYRAFTRKVAAAIGARNAVVILEPDSLAQLDSLTPAEQEERYQLLNDAVDVYGGLAGTSVYLDGANCGWTAAPVIADRLNRAGVQRTRGFAVNVSNYYHTQDEVARADVISALTGGTHFVVDTSRNGRGPAGGTLKDSWCNPPARGLGTAPTTETGNPRADAFLWIKVPGASDGECGRKNPPAGTWWPAQADELVRNATP</sequence>
<feature type="binding site" evidence="2">
    <location>
        <position position="247"/>
    </location>
    <ligand>
        <name>substrate</name>
    </ligand>
</feature>
<dbReference type="SUPFAM" id="SSF51989">
    <property type="entry name" value="Glycosyl hydrolases family 6, cellulases"/>
    <property type="match status" value="1"/>
</dbReference>
<reference evidence="6" key="1">
    <citation type="submission" date="2016-02" db="EMBL/GenBank/DDBJ databases">
        <authorList>
            <person name="Wibberg D."/>
        </authorList>
    </citation>
    <scope>NUCLEOTIDE SEQUENCE [LARGE SCALE GENOMIC DNA]</scope>
</reference>
<dbReference type="Gene3D" id="3.20.20.40">
    <property type="entry name" value="1, 4-beta cellobiohydrolase"/>
    <property type="match status" value="1"/>
</dbReference>
<feature type="region of interest" description="Disordered" evidence="4">
    <location>
        <begin position="1"/>
        <end position="22"/>
    </location>
</feature>
<dbReference type="PANTHER" id="PTHR34876">
    <property type="match status" value="1"/>
</dbReference>
<feature type="region of interest" description="Disordered" evidence="4">
    <location>
        <begin position="352"/>
        <end position="378"/>
    </location>
</feature>
<dbReference type="Proteomes" id="UP000199013">
    <property type="component" value="Unassembled WGS sequence"/>
</dbReference>
<evidence type="ECO:0000313" key="6">
    <source>
        <dbReference type="Proteomes" id="UP000199013"/>
    </source>
</evidence>
<keyword evidence="3 5" id="KW-0326">Glycosidase</keyword>
<evidence type="ECO:0000313" key="5">
    <source>
        <dbReference type="EMBL" id="SBW22186.1"/>
    </source>
</evidence>
<feature type="active site" description="Proton acceptor" evidence="1">
    <location>
        <position position="351"/>
    </location>
</feature>
<feature type="binding site" evidence="2">
    <location>
        <position position="317"/>
    </location>
    <ligand>
        <name>substrate</name>
    </ligand>
</feature>
<dbReference type="Pfam" id="PF01341">
    <property type="entry name" value="Glyco_hydro_6"/>
    <property type="match status" value="1"/>
</dbReference>
<dbReference type="GO" id="GO:0004553">
    <property type="term" value="F:hydrolase activity, hydrolyzing O-glycosyl compounds"/>
    <property type="evidence" value="ECO:0007669"/>
    <property type="project" value="InterPro"/>
</dbReference>
<evidence type="ECO:0000256" key="2">
    <source>
        <dbReference type="PIRSR" id="PIRSR001100-2"/>
    </source>
</evidence>